<evidence type="ECO:0000256" key="1">
    <source>
        <dbReference type="ARBA" id="ARBA00022614"/>
    </source>
</evidence>
<dbReference type="Gramene" id="AUR62019582-RA">
    <property type="protein sequence ID" value="AUR62019582-RA:cds"/>
    <property type="gene ID" value="AUR62019582"/>
</dbReference>
<dbReference type="InterPro" id="IPR032675">
    <property type="entry name" value="LRR_dom_sf"/>
</dbReference>
<evidence type="ECO:0000313" key="10">
    <source>
        <dbReference type="EnsemblPlants" id="AUR62019582-RA:cds"/>
    </source>
</evidence>
<comment type="subcellular location">
    <subcellularLocation>
        <location evidence="7">Endomembrane system</location>
        <topology evidence="7">Single-pass type I membrane protein</topology>
    </subcellularLocation>
</comment>
<reference evidence="10" key="1">
    <citation type="journal article" date="2017" name="Nature">
        <title>The genome of Chenopodium quinoa.</title>
        <authorList>
            <person name="Jarvis D.E."/>
            <person name="Ho Y.S."/>
            <person name="Lightfoot D.J."/>
            <person name="Schmoeckel S.M."/>
            <person name="Li B."/>
            <person name="Borm T.J.A."/>
            <person name="Ohyanagi H."/>
            <person name="Mineta K."/>
            <person name="Michell C.T."/>
            <person name="Saber N."/>
            <person name="Kharbatia N.M."/>
            <person name="Rupper R.R."/>
            <person name="Sharp A.R."/>
            <person name="Dally N."/>
            <person name="Boughton B.A."/>
            <person name="Woo Y.H."/>
            <person name="Gao G."/>
            <person name="Schijlen E.G.W.M."/>
            <person name="Guo X."/>
            <person name="Momin A.A."/>
            <person name="Negrao S."/>
            <person name="Al-Babili S."/>
            <person name="Gehring C."/>
            <person name="Roessner U."/>
            <person name="Jung C."/>
            <person name="Murphy K."/>
            <person name="Arold S.T."/>
            <person name="Gojobori T."/>
            <person name="van der Linden C.G."/>
            <person name="van Loo E.N."/>
            <person name="Jellen E.N."/>
            <person name="Maughan P.J."/>
            <person name="Tester M."/>
        </authorList>
    </citation>
    <scope>NUCLEOTIDE SEQUENCE [LARGE SCALE GENOMIC DNA]</scope>
    <source>
        <strain evidence="10">cv. PI 614886</strain>
    </source>
</reference>
<keyword evidence="3 8" id="KW-0732">Signal</keyword>
<dbReference type="FunFam" id="3.30.200.20:FF:000489">
    <property type="entry name" value="Inactive receptor-like serine/threonine-protein kinase"/>
    <property type="match status" value="1"/>
</dbReference>
<dbReference type="PANTHER" id="PTHR46084">
    <property type="entry name" value="PROTEIN MALE DISCOVERER 2"/>
    <property type="match status" value="1"/>
</dbReference>
<evidence type="ECO:0000259" key="9">
    <source>
        <dbReference type="PROSITE" id="PS50011"/>
    </source>
</evidence>
<keyword evidence="2" id="KW-0812">Transmembrane</keyword>
<evidence type="ECO:0000256" key="2">
    <source>
        <dbReference type="ARBA" id="ARBA00022692"/>
    </source>
</evidence>
<evidence type="ECO:0000313" key="11">
    <source>
        <dbReference type="Proteomes" id="UP000596660"/>
    </source>
</evidence>
<sequence length="519" mass="58637">MVKRWNSYEIQLSCIMVLAILAKIQKSESLNVEGLALLEFRERIENDPHQAFANWNPNHSEPCVWLGVQCLNGKVKMLVMSNNRLSGSIPREIGELKLLEVLDLKHNNFSGKIPLEIGGMSSLKCMSLCGNDLLRDNPPTIGVLDYLLESGAIEDSYRRHLAEQSSNLVVVPTKVIKVQQKESPIIVLTIKRYSSAKVVQAQNASLLHRLSKVFVTGVPALNSSELQTACEDFSNIIDTFSGCLMYKGILSTGVEIAVLSTSIRSSQQWSNFAEREFKRKMDTFSKINHKNFINLLGHCEEDNPFVRMMVFEYAPNGNLYEHLHVKDIDHLDWTTRMRIIMGTCYCLEYMHHELNPPVVHPNLQSDTILLTDDYAAKVADVSFWADIVSKAKISDDEELEPLHSNPGPTCEDNVYSLGILLLEIISTKSLNAQAIEYLKDKKKYCNLVDPSLKSFKNNELEIICEVIHECLNEDPRRRPTLKDVTSKLQAVIKITPEAASARHSPLWWAELEILSIESG</sequence>
<feature type="domain" description="Protein kinase" evidence="9">
    <location>
        <begin position="184"/>
        <end position="492"/>
    </location>
</feature>
<dbReference type="SUPFAM" id="SSF56112">
    <property type="entry name" value="Protein kinase-like (PK-like)"/>
    <property type="match status" value="1"/>
</dbReference>
<dbReference type="OMA" id="DGCIVYK"/>
<keyword evidence="11" id="KW-1185">Reference proteome</keyword>
<dbReference type="Pfam" id="PF00560">
    <property type="entry name" value="LRR_1"/>
    <property type="match status" value="2"/>
</dbReference>
<dbReference type="InterPro" id="IPR013210">
    <property type="entry name" value="LRR_N_plant-typ"/>
</dbReference>
<proteinExistence type="predicted"/>
<dbReference type="SMART" id="SM00220">
    <property type="entry name" value="S_TKc"/>
    <property type="match status" value="1"/>
</dbReference>
<keyword evidence="1" id="KW-0433">Leucine-rich repeat</keyword>
<dbReference type="GO" id="GO:0004672">
    <property type="term" value="F:protein kinase activity"/>
    <property type="evidence" value="ECO:0007669"/>
    <property type="project" value="InterPro"/>
</dbReference>
<dbReference type="InterPro" id="IPR000719">
    <property type="entry name" value="Prot_kinase_dom"/>
</dbReference>
<evidence type="ECO:0000256" key="3">
    <source>
        <dbReference type="ARBA" id="ARBA00022729"/>
    </source>
</evidence>
<keyword evidence="6" id="KW-0472">Membrane</keyword>
<organism evidence="10 11">
    <name type="scientific">Chenopodium quinoa</name>
    <name type="common">Quinoa</name>
    <dbReference type="NCBI Taxonomy" id="63459"/>
    <lineage>
        <taxon>Eukaryota</taxon>
        <taxon>Viridiplantae</taxon>
        <taxon>Streptophyta</taxon>
        <taxon>Embryophyta</taxon>
        <taxon>Tracheophyta</taxon>
        <taxon>Spermatophyta</taxon>
        <taxon>Magnoliopsida</taxon>
        <taxon>eudicotyledons</taxon>
        <taxon>Gunneridae</taxon>
        <taxon>Pentapetalae</taxon>
        <taxon>Caryophyllales</taxon>
        <taxon>Chenopodiaceae</taxon>
        <taxon>Chenopodioideae</taxon>
        <taxon>Atripliceae</taxon>
        <taxon>Chenopodium</taxon>
    </lineage>
</organism>
<dbReference type="PANTHER" id="PTHR46084:SF1">
    <property type="entry name" value="PROTEIN MALE DISCOVERER 2"/>
    <property type="match status" value="1"/>
</dbReference>
<dbReference type="GO" id="GO:0012505">
    <property type="term" value="C:endomembrane system"/>
    <property type="evidence" value="ECO:0007669"/>
    <property type="project" value="UniProtKB-SubCell"/>
</dbReference>
<dbReference type="Gene3D" id="3.30.200.20">
    <property type="entry name" value="Phosphorylase Kinase, domain 1"/>
    <property type="match status" value="1"/>
</dbReference>
<evidence type="ECO:0000256" key="6">
    <source>
        <dbReference type="ARBA" id="ARBA00023136"/>
    </source>
</evidence>
<dbReference type="Pfam" id="PF08263">
    <property type="entry name" value="LRRNT_2"/>
    <property type="match status" value="1"/>
</dbReference>
<feature type="chain" id="PRO_5031309042" description="Protein kinase domain-containing protein" evidence="8">
    <location>
        <begin position="30"/>
        <end position="519"/>
    </location>
</feature>
<dbReference type="Gene3D" id="1.10.510.10">
    <property type="entry name" value="Transferase(Phosphotransferase) domain 1"/>
    <property type="match status" value="1"/>
</dbReference>
<feature type="signal peptide" evidence="8">
    <location>
        <begin position="1"/>
        <end position="29"/>
    </location>
</feature>
<dbReference type="InterPro" id="IPR001245">
    <property type="entry name" value="Ser-Thr/Tyr_kinase_cat_dom"/>
</dbReference>
<evidence type="ECO:0000256" key="5">
    <source>
        <dbReference type="ARBA" id="ARBA00022989"/>
    </source>
</evidence>
<dbReference type="FunFam" id="3.80.10.10:FF:000129">
    <property type="entry name" value="Leucine-rich repeat receptor-like kinase"/>
    <property type="match status" value="1"/>
</dbReference>
<dbReference type="Proteomes" id="UP000596660">
    <property type="component" value="Unplaced"/>
</dbReference>
<accession>A0A803LVT1</accession>
<name>A0A803LVT1_CHEQI</name>
<reference evidence="10" key="2">
    <citation type="submission" date="2021-03" db="UniProtKB">
        <authorList>
            <consortium name="EnsemblPlants"/>
        </authorList>
    </citation>
    <scope>IDENTIFICATION</scope>
</reference>
<dbReference type="PROSITE" id="PS50011">
    <property type="entry name" value="PROTEIN_KINASE_DOM"/>
    <property type="match status" value="1"/>
</dbReference>
<dbReference type="SUPFAM" id="SSF52058">
    <property type="entry name" value="L domain-like"/>
    <property type="match status" value="1"/>
</dbReference>
<dbReference type="AlphaFoldDB" id="A0A803LVT1"/>
<evidence type="ECO:0000256" key="7">
    <source>
        <dbReference type="ARBA" id="ARBA00046288"/>
    </source>
</evidence>
<protein>
    <recommendedName>
        <fullName evidence="9">Protein kinase domain-containing protein</fullName>
    </recommendedName>
</protein>
<dbReference type="InterPro" id="IPR001611">
    <property type="entry name" value="Leu-rich_rpt"/>
</dbReference>
<dbReference type="Gene3D" id="3.80.10.10">
    <property type="entry name" value="Ribonuclease Inhibitor"/>
    <property type="match status" value="1"/>
</dbReference>
<keyword evidence="4" id="KW-0677">Repeat</keyword>
<dbReference type="GO" id="GO:0005524">
    <property type="term" value="F:ATP binding"/>
    <property type="evidence" value="ECO:0007669"/>
    <property type="project" value="InterPro"/>
</dbReference>
<evidence type="ECO:0000256" key="8">
    <source>
        <dbReference type="SAM" id="SignalP"/>
    </source>
</evidence>
<keyword evidence="5" id="KW-1133">Transmembrane helix</keyword>
<dbReference type="EnsemblPlants" id="AUR62019582-RA">
    <property type="protein sequence ID" value="AUR62019582-RA:cds"/>
    <property type="gene ID" value="AUR62019582"/>
</dbReference>
<dbReference type="InterPro" id="IPR011009">
    <property type="entry name" value="Kinase-like_dom_sf"/>
</dbReference>
<dbReference type="Pfam" id="PF07714">
    <property type="entry name" value="PK_Tyr_Ser-Thr"/>
    <property type="match status" value="1"/>
</dbReference>
<evidence type="ECO:0000256" key="4">
    <source>
        <dbReference type="ARBA" id="ARBA00022737"/>
    </source>
</evidence>